<evidence type="ECO:0000313" key="2">
    <source>
        <dbReference type="Proteomes" id="UP000237797"/>
    </source>
</evidence>
<evidence type="ECO:0000313" key="1">
    <source>
        <dbReference type="EMBL" id="PRX38927.1"/>
    </source>
</evidence>
<accession>A0A2T0LAP3</accession>
<dbReference type="AlphaFoldDB" id="A0A2T0LAP3"/>
<dbReference type="Gene3D" id="3.20.20.140">
    <property type="entry name" value="Metal-dependent hydrolases"/>
    <property type="match status" value="1"/>
</dbReference>
<reference evidence="1 2" key="1">
    <citation type="submission" date="2018-03" db="EMBL/GenBank/DDBJ databases">
        <title>Genomic Encyclopedia of Archaeal and Bacterial Type Strains, Phase II (KMG-II): from individual species to whole genera.</title>
        <authorList>
            <person name="Goeker M."/>
        </authorList>
    </citation>
    <scope>NUCLEOTIDE SEQUENCE [LARGE SCALE GENOMIC DNA]</scope>
    <source>
        <strain evidence="1 2">DSM 44946</strain>
    </source>
</reference>
<dbReference type="PANTHER" id="PTHR22642:SF2">
    <property type="entry name" value="PROTEIN LONG AFTER FAR-RED 3"/>
    <property type="match status" value="1"/>
</dbReference>
<dbReference type="OrthoDB" id="9767366at2"/>
<evidence type="ECO:0008006" key="3">
    <source>
        <dbReference type="Google" id="ProtNLM"/>
    </source>
</evidence>
<keyword evidence="2" id="KW-1185">Reference proteome</keyword>
<name>A0A2T0LAP3_9BACL</name>
<dbReference type="RefSeq" id="WP_106346517.1">
    <property type="nucleotide sequence ID" value="NZ_PVNE01000033.1"/>
</dbReference>
<dbReference type="Gene3D" id="2.30.40.10">
    <property type="entry name" value="Urease, subunit C, domain 1"/>
    <property type="match status" value="1"/>
</dbReference>
<dbReference type="PANTHER" id="PTHR22642">
    <property type="entry name" value="IMIDAZOLONEPROPIONASE"/>
    <property type="match status" value="1"/>
</dbReference>
<dbReference type="SUPFAM" id="SSF51338">
    <property type="entry name" value="Composite domain of metallo-dependent hydrolases"/>
    <property type="match status" value="1"/>
</dbReference>
<proteinExistence type="predicted"/>
<dbReference type="Proteomes" id="UP000237797">
    <property type="component" value="Unassembled WGS sequence"/>
</dbReference>
<gene>
    <name evidence="1" type="ORF">CLV97_13328</name>
</gene>
<dbReference type="InterPro" id="IPR011059">
    <property type="entry name" value="Metal-dep_hydrolase_composite"/>
</dbReference>
<organism evidence="1 2">
    <name type="scientific">Planifilum fimeticola</name>
    <dbReference type="NCBI Taxonomy" id="201975"/>
    <lineage>
        <taxon>Bacteria</taxon>
        <taxon>Bacillati</taxon>
        <taxon>Bacillota</taxon>
        <taxon>Bacilli</taxon>
        <taxon>Bacillales</taxon>
        <taxon>Thermoactinomycetaceae</taxon>
        <taxon>Planifilum</taxon>
    </lineage>
</organism>
<dbReference type="GO" id="GO:0016810">
    <property type="term" value="F:hydrolase activity, acting on carbon-nitrogen (but not peptide) bonds"/>
    <property type="evidence" value="ECO:0007669"/>
    <property type="project" value="InterPro"/>
</dbReference>
<sequence length="431" mass="47898">MKDREGIGKALDTVIFGGRVWTEEETWESVAVGIRGNRVAVLGSAEELEKQTSPETEWVDVKGGWVLSGFRETNLHLLAKPEAFRGERTASTPADAKPGIWQRIFGRKKFRATGLEGNFPFRSAVGESEAERWESAVLKVQEEALRQGVTRLECDEAVGPEGFRVLWRVLEGLEKRNALRIRFSLSVCIPSIDAFMDFLQNGLRTGTGSTRVRMGAVRVHAGPEERGSREELKRLSYLVHANGFQLVFRPISGSSLTEVFHALLHARTHPEGLMTKHRICFPPVFNESVLYASKELSAILEMSPDWLAGIWKPLREKRHPERCMDMYDWLTTERLLRICPPGEFGSPLQLIRNAAEETIGILSGENPGMASDRIEHAARLSAMQAVTAPVQSGQPADLAVLDADPLSVPLPALPEASVRLTVVDGEAVYRR</sequence>
<protein>
    <recommendedName>
        <fullName evidence="3">Amidohydrolase family protein</fullName>
    </recommendedName>
</protein>
<dbReference type="EMBL" id="PVNE01000033">
    <property type="protein sequence ID" value="PRX38927.1"/>
    <property type="molecule type" value="Genomic_DNA"/>
</dbReference>
<comment type="caution">
    <text evidence="1">The sequence shown here is derived from an EMBL/GenBank/DDBJ whole genome shotgun (WGS) entry which is preliminary data.</text>
</comment>